<keyword evidence="4 6" id="KW-1133">Transmembrane helix</keyword>
<dbReference type="AlphaFoldDB" id="A0A0F5PUL4"/>
<feature type="transmembrane region" description="Helical" evidence="6">
    <location>
        <begin position="71"/>
        <end position="96"/>
    </location>
</feature>
<keyword evidence="9" id="KW-1185">Reference proteome</keyword>
<proteinExistence type="predicted"/>
<dbReference type="Proteomes" id="UP000182258">
    <property type="component" value="Unassembled WGS sequence"/>
</dbReference>
<keyword evidence="5 6" id="KW-0472">Membrane</keyword>
<evidence type="ECO:0000313" key="10">
    <source>
        <dbReference type="Proteomes" id="UP000182258"/>
    </source>
</evidence>
<evidence type="ECO:0000256" key="6">
    <source>
        <dbReference type="SAM" id="Phobius"/>
    </source>
</evidence>
<gene>
    <name evidence="8" type="ORF">SAMN04488059_102277</name>
    <name evidence="7" type="ORF">WH91_13970</name>
</gene>
<accession>A0A0F5PUL4</accession>
<dbReference type="EMBL" id="FOMB01000002">
    <property type="protein sequence ID" value="SFC14234.1"/>
    <property type="molecule type" value="Genomic_DNA"/>
</dbReference>
<dbReference type="PANTHER" id="PTHR30086">
    <property type="entry name" value="ARGININE EXPORTER PROTEIN ARGO"/>
    <property type="match status" value="1"/>
</dbReference>
<evidence type="ECO:0000256" key="3">
    <source>
        <dbReference type="ARBA" id="ARBA00022692"/>
    </source>
</evidence>
<evidence type="ECO:0000313" key="9">
    <source>
        <dbReference type="Proteomes" id="UP000033519"/>
    </source>
</evidence>
<reference evidence="7 9" key="1">
    <citation type="submission" date="2015-03" db="EMBL/GenBank/DDBJ databases">
        <authorList>
            <person name="Lepp D."/>
            <person name="Hassan Y.I."/>
            <person name="Li X.-Z."/>
            <person name="Zhou T."/>
        </authorList>
    </citation>
    <scope>NUCLEOTIDE SEQUENCE [LARGE SCALE GENOMIC DNA]</scope>
    <source>
        <strain evidence="7 9">Cr7-05</strain>
    </source>
</reference>
<feature type="transmembrane region" description="Helical" evidence="6">
    <location>
        <begin position="6"/>
        <end position="29"/>
    </location>
</feature>
<evidence type="ECO:0000256" key="2">
    <source>
        <dbReference type="ARBA" id="ARBA00022475"/>
    </source>
</evidence>
<evidence type="ECO:0000256" key="4">
    <source>
        <dbReference type="ARBA" id="ARBA00022989"/>
    </source>
</evidence>
<feature type="transmembrane region" description="Helical" evidence="6">
    <location>
        <begin position="41"/>
        <end position="65"/>
    </location>
</feature>
<evidence type="ECO:0000313" key="8">
    <source>
        <dbReference type="EMBL" id="SFC14234.1"/>
    </source>
</evidence>
<feature type="transmembrane region" description="Helical" evidence="6">
    <location>
        <begin position="149"/>
        <end position="172"/>
    </location>
</feature>
<feature type="transmembrane region" description="Helical" evidence="6">
    <location>
        <begin position="184"/>
        <end position="205"/>
    </location>
</feature>
<dbReference type="STRING" id="728005.SAMN04488059_102277"/>
<reference evidence="8 10" key="2">
    <citation type="submission" date="2016-10" db="EMBL/GenBank/DDBJ databases">
        <authorList>
            <person name="de Groot N.N."/>
        </authorList>
    </citation>
    <scope>NUCLEOTIDE SEQUENCE [LARGE SCALE GENOMIC DNA]</scope>
    <source>
        <strain evidence="8 10">CGMCC 1.10210</strain>
    </source>
</reference>
<dbReference type="Proteomes" id="UP000033519">
    <property type="component" value="Unassembled WGS sequence"/>
</dbReference>
<sequence length="214" mass="22332">MDYALSLWLFSVLLFGIIVVPGMDMFFVIANALTGGRKAGLAAVAGIMLGGAVHTLFGALVVGALAQLPGIIFQVMIVIGAAYMGWIGYTLLLSSITVGAIGKASSRSNWVAFRQGTVTCLLNPKAYLFVLAVYPQFLRPEFGPIWSQALVMGVLSVSMQFVVYGGLALAAGKGRDALIGNPGVTAWIGRGAGALFLVAALFTAWHGVTQHVGP</sequence>
<keyword evidence="3 6" id="KW-0812">Transmembrane</keyword>
<dbReference type="RefSeq" id="WP_046171616.1">
    <property type="nucleotide sequence ID" value="NZ_FOMB01000002.1"/>
</dbReference>
<dbReference type="PATRIC" id="fig|728005.3.peg.968"/>
<protein>
    <submittedName>
        <fullName evidence="7">Threonine transporter RhtB</fullName>
    </submittedName>
    <submittedName>
        <fullName evidence="8">Threonine/homoserine/homoserine lactone efflux protein</fullName>
    </submittedName>
</protein>
<dbReference type="GO" id="GO:0015171">
    <property type="term" value="F:amino acid transmembrane transporter activity"/>
    <property type="evidence" value="ECO:0007669"/>
    <property type="project" value="TreeGrafter"/>
</dbReference>
<keyword evidence="2" id="KW-1003">Cell membrane</keyword>
<name>A0A0F5PUL4_9HYPH</name>
<dbReference type="EMBL" id="LAPV01000134">
    <property type="protein sequence ID" value="KKC32402.1"/>
    <property type="molecule type" value="Genomic_DNA"/>
</dbReference>
<evidence type="ECO:0000256" key="5">
    <source>
        <dbReference type="ARBA" id="ARBA00023136"/>
    </source>
</evidence>
<dbReference type="OrthoDB" id="9807053at2"/>
<dbReference type="PANTHER" id="PTHR30086:SF20">
    <property type="entry name" value="ARGININE EXPORTER PROTEIN ARGO-RELATED"/>
    <property type="match status" value="1"/>
</dbReference>
<evidence type="ECO:0000313" key="7">
    <source>
        <dbReference type="EMBL" id="KKC32402.1"/>
    </source>
</evidence>
<dbReference type="Pfam" id="PF01810">
    <property type="entry name" value="LysE"/>
    <property type="match status" value="1"/>
</dbReference>
<dbReference type="InterPro" id="IPR001123">
    <property type="entry name" value="LeuE-type"/>
</dbReference>
<dbReference type="GO" id="GO:0005886">
    <property type="term" value="C:plasma membrane"/>
    <property type="evidence" value="ECO:0007669"/>
    <property type="project" value="UniProtKB-SubCell"/>
</dbReference>
<evidence type="ECO:0000256" key="1">
    <source>
        <dbReference type="ARBA" id="ARBA00004651"/>
    </source>
</evidence>
<comment type="subcellular location">
    <subcellularLocation>
        <location evidence="1">Cell membrane</location>
        <topology evidence="1">Multi-pass membrane protein</topology>
    </subcellularLocation>
</comment>
<organism evidence="8 10">
    <name type="scientific">Devosia psychrophila</name>
    <dbReference type="NCBI Taxonomy" id="728005"/>
    <lineage>
        <taxon>Bacteria</taxon>
        <taxon>Pseudomonadati</taxon>
        <taxon>Pseudomonadota</taxon>
        <taxon>Alphaproteobacteria</taxon>
        <taxon>Hyphomicrobiales</taxon>
        <taxon>Devosiaceae</taxon>
        <taxon>Devosia</taxon>
    </lineage>
</organism>